<dbReference type="Pfam" id="PF13391">
    <property type="entry name" value="HNH_2"/>
    <property type="match status" value="1"/>
</dbReference>
<evidence type="ECO:0000313" key="2">
    <source>
        <dbReference type="EMBL" id="KAF6750328.1"/>
    </source>
</evidence>
<protein>
    <recommendedName>
        <fullName evidence="1">HNH nuclease domain-containing protein</fullName>
    </recommendedName>
</protein>
<keyword evidence="3" id="KW-1185">Reference proteome</keyword>
<name>A0A8H6HNK5_9AGAR</name>
<proteinExistence type="predicted"/>
<dbReference type="InterPro" id="IPR003615">
    <property type="entry name" value="HNH_nuc"/>
</dbReference>
<comment type="caution">
    <text evidence="2">The sequence shown here is derived from an EMBL/GenBank/DDBJ whole genome shotgun (WGS) entry which is preliminary data.</text>
</comment>
<gene>
    <name evidence="2" type="ORF">DFP72DRAFT_817750</name>
</gene>
<evidence type="ECO:0000313" key="3">
    <source>
        <dbReference type="Proteomes" id="UP000521943"/>
    </source>
</evidence>
<accession>A0A8H6HNK5</accession>
<dbReference type="OrthoDB" id="2124139at2759"/>
<feature type="domain" description="HNH nuclease" evidence="1">
    <location>
        <begin position="49"/>
        <end position="115"/>
    </location>
</feature>
<organism evidence="2 3">
    <name type="scientific">Ephemerocybe angulata</name>
    <dbReference type="NCBI Taxonomy" id="980116"/>
    <lineage>
        <taxon>Eukaryota</taxon>
        <taxon>Fungi</taxon>
        <taxon>Dikarya</taxon>
        <taxon>Basidiomycota</taxon>
        <taxon>Agaricomycotina</taxon>
        <taxon>Agaricomycetes</taxon>
        <taxon>Agaricomycetidae</taxon>
        <taxon>Agaricales</taxon>
        <taxon>Agaricineae</taxon>
        <taxon>Psathyrellaceae</taxon>
        <taxon>Ephemerocybe</taxon>
    </lineage>
</organism>
<dbReference type="Proteomes" id="UP000521943">
    <property type="component" value="Unassembled WGS sequence"/>
</dbReference>
<sequence>MPPLFPLPDPLSLSGPPVGYGWEKQQGLLTRTSFARGIQTRDAHPNWRCVVCGTPITLNLAHIVGKRDQATWDFLRDHKWIPWPGSKPSPKHDPRNGLTLCSAHHAGFDKGHFFIRYIPSDPVGKFVLINFSGIPAYQAYDGKAIALDKSHRHAPFKSLFIMHEKRVRGLYPFQPIAPHLQPEIAWQDWMVSEGLVATATGRLL</sequence>
<reference evidence="2 3" key="1">
    <citation type="submission" date="2020-07" db="EMBL/GenBank/DDBJ databases">
        <title>Comparative genomics of pyrophilous fungi reveals a link between fire events and developmental genes.</title>
        <authorList>
            <consortium name="DOE Joint Genome Institute"/>
            <person name="Steindorff A.S."/>
            <person name="Carver A."/>
            <person name="Calhoun S."/>
            <person name="Stillman K."/>
            <person name="Liu H."/>
            <person name="Lipzen A."/>
            <person name="Pangilinan J."/>
            <person name="Labutti K."/>
            <person name="Bruns T.D."/>
            <person name="Grigoriev I.V."/>
        </authorList>
    </citation>
    <scope>NUCLEOTIDE SEQUENCE [LARGE SCALE GENOMIC DNA]</scope>
    <source>
        <strain evidence="2 3">CBS 144469</strain>
    </source>
</reference>
<dbReference type="AlphaFoldDB" id="A0A8H6HNK5"/>
<evidence type="ECO:0000259" key="1">
    <source>
        <dbReference type="Pfam" id="PF13391"/>
    </source>
</evidence>
<dbReference type="EMBL" id="JACGCI010000057">
    <property type="protein sequence ID" value="KAF6750328.1"/>
    <property type="molecule type" value="Genomic_DNA"/>
</dbReference>